<accession>A0ABU8I284</accession>
<dbReference type="EMBL" id="JAYLLN010000001">
    <property type="protein sequence ID" value="MEI5983495.1"/>
    <property type="molecule type" value="Genomic_DNA"/>
</dbReference>
<feature type="signal peptide" evidence="1">
    <location>
        <begin position="1"/>
        <end position="20"/>
    </location>
</feature>
<dbReference type="Proteomes" id="UP001363035">
    <property type="component" value="Unassembled WGS sequence"/>
</dbReference>
<proteinExistence type="predicted"/>
<sequence length="270" mass="30645">MKFIYVFCLMVLSGIHCGYAQTGLTAGPPRIYFVSEQGQEQVQFVEVSNPSADYELQLAVSFEDWSYSELGENQLSTGGSLSNSCADWLSVSEKYFSLKPGESKRIQLRMKVPENGVVDPDVPVHTAMLFITQMNPRARQERDGANIRLAVRSGIKVYHRFPARESIDLEVTDLRPILLDSLGRYLEVSFRVEGNVWVEGRIRAEFLNQQDGSKTQLQDISLYSLPGDRRKHYIPIPQDLSKGKHLASVMFLFEDQDLVKIAEIEFNSEE</sequence>
<gene>
    <name evidence="2" type="ORF">VJ786_01135</name>
</gene>
<comment type="caution">
    <text evidence="2">The sequence shown here is derived from an EMBL/GenBank/DDBJ whole genome shotgun (WGS) entry which is preliminary data.</text>
</comment>
<evidence type="ECO:0000313" key="3">
    <source>
        <dbReference type="Proteomes" id="UP001363035"/>
    </source>
</evidence>
<feature type="chain" id="PRO_5046237780" description="Molecular chaperone" evidence="1">
    <location>
        <begin position="21"/>
        <end position="270"/>
    </location>
</feature>
<name>A0ABU8I284_9SPHI</name>
<evidence type="ECO:0000313" key="2">
    <source>
        <dbReference type="EMBL" id="MEI5983495.1"/>
    </source>
</evidence>
<evidence type="ECO:0000256" key="1">
    <source>
        <dbReference type="SAM" id="SignalP"/>
    </source>
</evidence>
<keyword evidence="1" id="KW-0732">Signal</keyword>
<reference evidence="2 3" key="1">
    <citation type="submission" date="2024-01" db="EMBL/GenBank/DDBJ databases">
        <title>Sphingobacterium tenebrionis sp. nov., a novel endophyte isolated from tenebrio molitor intestines.</title>
        <authorList>
            <person name="Zhang C."/>
        </authorList>
    </citation>
    <scope>NUCLEOTIDE SEQUENCE [LARGE SCALE GENOMIC DNA]</scope>
    <source>
        <strain evidence="2 3">PU5-4</strain>
    </source>
</reference>
<organism evidence="2 3">
    <name type="scientific">Sphingobacterium tenebrionis</name>
    <dbReference type="NCBI Taxonomy" id="3111775"/>
    <lineage>
        <taxon>Bacteria</taxon>
        <taxon>Pseudomonadati</taxon>
        <taxon>Bacteroidota</taxon>
        <taxon>Sphingobacteriia</taxon>
        <taxon>Sphingobacteriales</taxon>
        <taxon>Sphingobacteriaceae</taxon>
        <taxon>Sphingobacterium</taxon>
    </lineage>
</organism>
<keyword evidence="3" id="KW-1185">Reference proteome</keyword>
<dbReference type="RefSeq" id="WP_336557091.1">
    <property type="nucleotide sequence ID" value="NZ_JAYLLN010000001.1"/>
</dbReference>
<evidence type="ECO:0008006" key="4">
    <source>
        <dbReference type="Google" id="ProtNLM"/>
    </source>
</evidence>
<protein>
    <recommendedName>
        <fullName evidence="4">Molecular chaperone</fullName>
    </recommendedName>
</protein>